<dbReference type="InterPro" id="IPR050982">
    <property type="entry name" value="Auxin_biosynth/cation_transpt"/>
</dbReference>
<evidence type="ECO:0000256" key="1">
    <source>
        <dbReference type="ARBA" id="ARBA00023002"/>
    </source>
</evidence>
<accession>A0ABN9V651</accession>
<keyword evidence="1" id="KW-0560">Oxidoreductase</keyword>
<dbReference type="Gene3D" id="3.50.50.60">
    <property type="entry name" value="FAD/NAD(P)-binding domain"/>
    <property type="match status" value="1"/>
</dbReference>
<name>A0ABN9V651_9DINO</name>
<dbReference type="SUPFAM" id="SSF51905">
    <property type="entry name" value="FAD/NAD(P)-binding domain"/>
    <property type="match status" value="1"/>
</dbReference>
<dbReference type="Proteomes" id="UP001189429">
    <property type="component" value="Unassembled WGS sequence"/>
</dbReference>
<keyword evidence="4" id="KW-1185">Reference proteome</keyword>
<gene>
    <name evidence="3" type="ORF">PCOR1329_LOCUS55043</name>
</gene>
<dbReference type="InterPro" id="IPR036188">
    <property type="entry name" value="FAD/NAD-bd_sf"/>
</dbReference>
<reference evidence="3" key="1">
    <citation type="submission" date="2023-10" db="EMBL/GenBank/DDBJ databases">
        <authorList>
            <person name="Chen Y."/>
            <person name="Shah S."/>
            <person name="Dougan E. K."/>
            <person name="Thang M."/>
            <person name="Chan C."/>
        </authorList>
    </citation>
    <scope>NUCLEOTIDE SEQUENCE [LARGE SCALE GENOMIC DNA]</scope>
</reference>
<dbReference type="EMBL" id="CAUYUJ010016738">
    <property type="protein sequence ID" value="CAK0868367.1"/>
    <property type="molecule type" value="Genomic_DNA"/>
</dbReference>
<dbReference type="PANTHER" id="PTHR43539">
    <property type="entry name" value="FLAVIN-BINDING MONOOXYGENASE-LIKE PROTEIN (AFU_ORTHOLOGUE AFUA_4G09220)"/>
    <property type="match status" value="1"/>
</dbReference>
<sequence>AEEEEEEREEEEEEEEEACRCATMVQGPAARLALAAAQVEQDGRLERSRTPAVTTLSIHGGSPKDTLTLPVETRTTVWDIKLMLAFKTNRSPEDMTFVVKQGCSWRVQYDHEEVGRKVVVKGIRSFQRERFQWHAPIAVIGSGHAGLRQALFFLKHNEHNFVVYDRKAKVGGMAWQDSANDSSKLQTEMGCYHLQYDEDNPVPTDLPTWPSRAQLLRHFEQVAEEYGVMKYCRMCTNVKEIIIENTAGSHPSAKSQAWTAQTYRLVLEPTDGSGDGRGDHIGATGEACYSTDHCGVIVYPGNLAIPRREVYAGEDLFGCPIAYGIWNDFDYKQVDGKDICIVGHGAFALENIRTCLEYNARKIYLVCRKKNLAMPRVTSWLINQSQPHLSTTLCLDSMKPMYQLAADRSGDASFDPWVYHSVHANKDRTHVTISQKARFGIGDMYFLAIAMGVCEVVLGKIKRLTPGCVHLESGREFQAQGLLKLLGFYGNFDIDRLVQIKTMHGWWANEDFRRCVISEATGVDASNFGGTSFSPSLRSWVEQAAVFFWFPSDWQKVVESGMLPTHSADPEANVPAYVVDARHGTTTFVVLESMIPFLMESSSVRGLLKRRKQLECHPLRTFVEEARAEWEQYAEQLRERAPLPPPRYPYDCDSVQALVDRGDAEAAAAAARP</sequence>
<comment type="caution">
    <text evidence="3">The sequence shown here is derived from an EMBL/GenBank/DDBJ whole genome shotgun (WGS) entry which is preliminary data.</text>
</comment>
<feature type="region of interest" description="Disordered" evidence="2">
    <location>
        <begin position="43"/>
        <end position="63"/>
    </location>
</feature>
<evidence type="ECO:0000313" key="3">
    <source>
        <dbReference type="EMBL" id="CAK0868367.1"/>
    </source>
</evidence>
<proteinExistence type="predicted"/>
<evidence type="ECO:0000256" key="2">
    <source>
        <dbReference type="SAM" id="MobiDB-lite"/>
    </source>
</evidence>
<evidence type="ECO:0000313" key="4">
    <source>
        <dbReference type="Proteomes" id="UP001189429"/>
    </source>
</evidence>
<protein>
    <submittedName>
        <fullName evidence="3">Uncharacterized protein</fullName>
    </submittedName>
</protein>
<dbReference type="PANTHER" id="PTHR43539:SF78">
    <property type="entry name" value="FLAVIN-CONTAINING MONOOXYGENASE"/>
    <property type="match status" value="1"/>
</dbReference>
<organism evidence="3 4">
    <name type="scientific">Prorocentrum cordatum</name>
    <dbReference type="NCBI Taxonomy" id="2364126"/>
    <lineage>
        <taxon>Eukaryota</taxon>
        <taxon>Sar</taxon>
        <taxon>Alveolata</taxon>
        <taxon>Dinophyceae</taxon>
        <taxon>Prorocentrales</taxon>
        <taxon>Prorocentraceae</taxon>
        <taxon>Prorocentrum</taxon>
    </lineage>
</organism>
<feature type="non-terminal residue" evidence="3">
    <location>
        <position position="1"/>
    </location>
</feature>